<accession>A0A3N7FX46</accession>
<evidence type="ECO:0000313" key="1">
    <source>
        <dbReference type="EMBL" id="RQO99576.1"/>
    </source>
</evidence>
<evidence type="ECO:0000313" key="2">
    <source>
        <dbReference type="Proteomes" id="UP000006729"/>
    </source>
</evidence>
<organism evidence="1 2">
    <name type="scientific">Populus trichocarpa</name>
    <name type="common">Western balsam poplar</name>
    <name type="synonym">Populus balsamifera subsp. trichocarpa</name>
    <dbReference type="NCBI Taxonomy" id="3694"/>
    <lineage>
        <taxon>Eukaryota</taxon>
        <taxon>Viridiplantae</taxon>
        <taxon>Streptophyta</taxon>
        <taxon>Embryophyta</taxon>
        <taxon>Tracheophyta</taxon>
        <taxon>Spermatophyta</taxon>
        <taxon>Magnoliopsida</taxon>
        <taxon>eudicotyledons</taxon>
        <taxon>Gunneridae</taxon>
        <taxon>Pentapetalae</taxon>
        <taxon>rosids</taxon>
        <taxon>fabids</taxon>
        <taxon>Malpighiales</taxon>
        <taxon>Salicaceae</taxon>
        <taxon>Saliceae</taxon>
        <taxon>Populus</taxon>
    </lineage>
</organism>
<gene>
    <name evidence="1" type="ORF">POPTR_014G013550</name>
</gene>
<dbReference type="Proteomes" id="UP000006729">
    <property type="component" value="Chromosome 14"/>
</dbReference>
<proteinExistence type="predicted"/>
<dbReference type="EMBL" id="CM009303">
    <property type="protein sequence ID" value="RQO99576.1"/>
    <property type="molecule type" value="Genomic_DNA"/>
</dbReference>
<dbReference type="AlphaFoldDB" id="A0A3N7FX46"/>
<keyword evidence="2" id="KW-1185">Reference proteome</keyword>
<sequence length="42" mass="4785">MSSYICGVKLESHLTYHHKKGGDDVILFTGIITKSHLIKREK</sequence>
<protein>
    <submittedName>
        <fullName evidence="1">Uncharacterized protein</fullName>
    </submittedName>
</protein>
<reference evidence="1 2" key="1">
    <citation type="journal article" date="2006" name="Science">
        <title>The genome of black cottonwood, Populus trichocarpa (Torr. &amp; Gray).</title>
        <authorList>
            <person name="Tuskan G.A."/>
            <person name="Difazio S."/>
            <person name="Jansson S."/>
            <person name="Bohlmann J."/>
            <person name="Grigoriev I."/>
            <person name="Hellsten U."/>
            <person name="Putnam N."/>
            <person name="Ralph S."/>
            <person name="Rombauts S."/>
            <person name="Salamov A."/>
            <person name="Schein J."/>
            <person name="Sterck L."/>
            <person name="Aerts A."/>
            <person name="Bhalerao R.R."/>
            <person name="Bhalerao R.P."/>
            <person name="Blaudez D."/>
            <person name="Boerjan W."/>
            <person name="Brun A."/>
            <person name="Brunner A."/>
            <person name="Busov V."/>
            <person name="Campbell M."/>
            <person name="Carlson J."/>
            <person name="Chalot M."/>
            <person name="Chapman J."/>
            <person name="Chen G.L."/>
            <person name="Cooper D."/>
            <person name="Coutinho P.M."/>
            <person name="Couturier J."/>
            <person name="Covert S."/>
            <person name="Cronk Q."/>
            <person name="Cunningham R."/>
            <person name="Davis J."/>
            <person name="Degroeve S."/>
            <person name="Dejardin A."/>
            <person name="Depamphilis C."/>
            <person name="Detter J."/>
            <person name="Dirks B."/>
            <person name="Dubchak I."/>
            <person name="Duplessis S."/>
            <person name="Ehlting J."/>
            <person name="Ellis B."/>
            <person name="Gendler K."/>
            <person name="Goodstein D."/>
            <person name="Gribskov M."/>
            <person name="Grimwood J."/>
            <person name="Groover A."/>
            <person name="Gunter L."/>
            <person name="Hamberger B."/>
            <person name="Heinze B."/>
            <person name="Helariutta Y."/>
            <person name="Henrissat B."/>
            <person name="Holligan D."/>
            <person name="Holt R."/>
            <person name="Huang W."/>
            <person name="Islam-Faridi N."/>
            <person name="Jones S."/>
            <person name="Jones-Rhoades M."/>
            <person name="Jorgensen R."/>
            <person name="Joshi C."/>
            <person name="Kangasjarvi J."/>
            <person name="Karlsson J."/>
            <person name="Kelleher C."/>
            <person name="Kirkpatrick R."/>
            <person name="Kirst M."/>
            <person name="Kohler A."/>
            <person name="Kalluri U."/>
            <person name="Larimer F."/>
            <person name="Leebens-Mack J."/>
            <person name="Leple J.C."/>
            <person name="Locascio P."/>
            <person name="Lou Y."/>
            <person name="Lucas S."/>
            <person name="Martin F."/>
            <person name="Montanini B."/>
            <person name="Napoli C."/>
            <person name="Nelson D.R."/>
            <person name="Nelson C."/>
            <person name="Nieminen K."/>
            <person name="Nilsson O."/>
            <person name="Pereda V."/>
            <person name="Peter G."/>
            <person name="Philippe R."/>
            <person name="Pilate G."/>
            <person name="Poliakov A."/>
            <person name="Razumovskaya J."/>
            <person name="Richardson P."/>
            <person name="Rinaldi C."/>
            <person name="Ritland K."/>
            <person name="Rouze P."/>
            <person name="Ryaboy D."/>
            <person name="Schmutz J."/>
            <person name="Schrader J."/>
            <person name="Segerman B."/>
            <person name="Shin H."/>
            <person name="Siddiqui A."/>
            <person name="Sterky F."/>
            <person name="Terry A."/>
            <person name="Tsai C.J."/>
            <person name="Uberbacher E."/>
            <person name="Unneberg P."/>
            <person name="Vahala J."/>
            <person name="Wall K."/>
            <person name="Wessler S."/>
            <person name="Yang G."/>
            <person name="Yin T."/>
            <person name="Douglas C."/>
            <person name="Marra M."/>
            <person name="Sandberg G."/>
            <person name="Van de Peer Y."/>
            <person name="Rokhsar D."/>
        </authorList>
    </citation>
    <scope>NUCLEOTIDE SEQUENCE [LARGE SCALE GENOMIC DNA]</scope>
    <source>
        <strain evidence="2">cv. Nisqually</strain>
    </source>
</reference>
<dbReference type="InParanoid" id="A0A3N7FX46"/>
<name>A0A3N7FX46_POPTR</name>